<dbReference type="InterPro" id="IPR000184">
    <property type="entry name" value="Bac_surfAg_D15"/>
</dbReference>
<dbReference type="Pfam" id="PF01103">
    <property type="entry name" value="Omp85"/>
    <property type="match status" value="1"/>
</dbReference>
<dbReference type="PROSITE" id="PS51257">
    <property type="entry name" value="PROKAR_LIPOPROTEIN"/>
    <property type="match status" value="1"/>
</dbReference>
<reference evidence="4 5" key="1">
    <citation type="submission" date="2019-08" db="EMBL/GenBank/DDBJ databases">
        <title>Complete genome sequence of Terriglobus albidus strain ORNL.</title>
        <authorList>
            <person name="Podar M."/>
        </authorList>
    </citation>
    <scope>NUCLEOTIDE SEQUENCE [LARGE SCALE GENOMIC DNA]</scope>
    <source>
        <strain evidence="4 5">ORNL</strain>
    </source>
</reference>
<dbReference type="OrthoDB" id="104932at2"/>
<keyword evidence="5" id="KW-1185">Reference proteome</keyword>
<dbReference type="Gene3D" id="2.40.160.50">
    <property type="entry name" value="membrane protein fhac: a member of the omp85/tpsb transporter family"/>
    <property type="match status" value="1"/>
</dbReference>
<dbReference type="Proteomes" id="UP000321820">
    <property type="component" value="Chromosome"/>
</dbReference>
<evidence type="ECO:0000313" key="5">
    <source>
        <dbReference type="Proteomes" id="UP000321820"/>
    </source>
</evidence>
<evidence type="ECO:0000313" key="4">
    <source>
        <dbReference type="EMBL" id="QEE28906.1"/>
    </source>
</evidence>
<name>A0A5B9EFT6_9BACT</name>
<dbReference type="KEGG" id="talb:FTW19_13410"/>
<organism evidence="4 5">
    <name type="scientific">Terriglobus albidus</name>
    <dbReference type="NCBI Taxonomy" id="1592106"/>
    <lineage>
        <taxon>Bacteria</taxon>
        <taxon>Pseudomonadati</taxon>
        <taxon>Acidobacteriota</taxon>
        <taxon>Terriglobia</taxon>
        <taxon>Terriglobales</taxon>
        <taxon>Acidobacteriaceae</taxon>
        <taxon>Terriglobus</taxon>
    </lineage>
</organism>
<comment type="subcellular location">
    <subcellularLocation>
        <location evidence="1">Membrane</location>
    </subcellularLocation>
</comment>
<dbReference type="GO" id="GO:0019867">
    <property type="term" value="C:outer membrane"/>
    <property type="evidence" value="ECO:0007669"/>
    <property type="project" value="InterPro"/>
</dbReference>
<gene>
    <name evidence="4" type="ORF">FTW19_13410</name>
</gene>
<feature type="domain" description="Bacterial surface antigen (D15)" evidence="3">
    <location>
        <begin position="226"/>
        <end position="363"/>
    </location>
</feature>
<evidence type="ECO:0000256" key="2">
    <source>
        <dbReference type="ARBA" id="ARBA00023136"/>
    </source>
</evidence>
<sequence>MTHKMIQIVAISSAVTLSCVSGFAQEPLVGSTRSATIAESERAKARSLSPVGPSHGEQEFDRFEKRIINPVVNPNGLIPKLGGLPTGGGFSLGPGYVRRDLLWDHLVSDSYIVGSTKKWYRAESSLDLINLLDDHLEFHADGAYENAASMPYYGVGSNSIKENRSDFRREFTTAHFGGQCHFVDRKLAAGYAVGGLLVNVGPGDLSDWPSADKLFNEANTPGLQRQSNFITGTASVTADFTTPSFSSPKGLILEASDTQFWDRSGNHSDFHRLQTQATYYVPFLNGMRTLAFRARNETTFPTSGQQVPFYLQPTIGGPNDLRGYERYRYYGNGSSVLNGEYRWSVAGSLELAIFGDGGNVYSRPGLVGLRELRGDGGFGVRIKSKQQEVVRVDLGVSPEGVKVWFVFNNAFGRLFRSF</sequence>
<dbReference type="RefSeq" id="WP_147648104.1">
    <property type="nucleotide sequence ID" value="NZ_CP042806.1"/>
</dbReference>
<evidence type="ECO:0000256" key="1">
    <source>
        <dbReference type="ARBA" id="ARBA00004370"/>
    </source>
</evidence>
<accession>A0A5B9EFT6</accession>
<proteinExistence type="predicted"/>
<dbReference type="EMBL" id="CP042806">
    <property type="protein sequence ID" value="QEE28906.1"/>
    <property type="molecule type" value="Genomic_DNA"/>
</dbReference>
<dbReference type="AlphaFoldDB" id="A0A5B9EFT6"/>
<evidence type="ECO:0000259" key="3">
    <source>
        <dbReference type="Pfam" id="PF01103"/>
    </source>
</evidence>
<keyword evidence="2" id="KW-0472">Membrane</keyword>
<protein>
    <submittedName>
        <fullName evidence="4">BamA/TamA family outer membrane protein</fullName>
    </submittedName>
</protein>